<name>A0A0E0EAT7_9ORYZ</name>
<evidence type="ECO:0000313" key="5">
    <source>
        <dbReference type="Proteomes" id="UP000008021"/>
    </source>
</evidence>
<keyword evidence="1" id="KW-0677">Repeat</keyword>
<proteinExistence type="predicted"/>
<dbReference type="STRING" id="40149.A0A0E0EAT7"/>
<evidence type="ECO:0000256" key="3">
    <source>
        <dbReference type="SAM" id="MobiDB-lite"/>
    </source>
</evidence>
<keyword evidence="5" id="KW-1185">Reference proteome</keyword>
<evidence type="ECO:0000313" key="4">
    <source>
        <dbReference type="EnsemblPlants" id="OMERI07G10320.1"/>
    </source>
</evidence>
<dbReference type="EnsemblPlants" id="OMERI07G10320.1">
    <property type="protein sequence ID" value="OMERI07G10320.1"/>
    <property type="gene ID" value="OMERI07G10320"/>
</dbReference>
<dbReference type="Proteomes" id="UP000008021">
    <property type="component" value="Chromosome 7"/>
</dbReference>
<reference evidence="4" key="1">
    <citation type="submission" date="2015-04" db="UniProtKB">
        <authorList>
            <consortium name="EnsemblPlants"/>
        </authorList>
    </citation>
    <scope>IDENTIFICATION</scope>
</reference>
<organism evidence="4">
    <name type="scientific">Oryza meridionalis</name>
    <dbReference type="NCBI Taxonomy" id="40149"/>
    <lineage>
        <taxon>Eukaryota</taxon>
        <taxon>Viridiplantae</taxon>
        <taxon>Streptophyta</taxon>
        <taxon>Embryophyta</taxon>
        <taxon>Tracheophyta</taxon>
        <taxon>Spermatophyta</taxon>
        <taxon>Magnoliopsida</taxon>
        <taxon>Liliopsida</taxon>
        <taxon>Poales</taxon>
        <taxon>Poaceae</taxon>
        <taxon>BOP clade</taxon>
        <taxon>Oryzoideae</taxon>
        <taxon>Oryzeae</taxon>
        <taxon>Oryzinae</taxon>
        <taxon>Oryza</taxon>
    </lineage>
</organism>
<dbReference type="HOGENOM" id="CLU_004905_1_0_1"/>
<dbReference type="SMART" id="SM00028">
    <property type="entry name" value="TPR"/>
    <property type="match status" value="4"/>
</dbReference>
<feature type="region of interest" description="Disordered" evidence="3">
    <location>
        <begin position="415"/>
        <end position="442"/>
    </location>
</feature>
<keyword evidence="2" id="KW-0802">TPR repeat</keyword>
<dbReference type="Gramene" id="OMERI07G10320.1">
    <property type="protein sequence ID" value="OMERI07G10320.1"/>
    <property type="gene ID" value="OMERI07G10320"/>
</dbReference>
<dbReference type="InterPro" id="IPR044244">
    <property type="entry name" value="TTC27/Emw1"/>
</dbReference>
<dbReference type="Gene3D" id="1.25.40.10">
    <property type="entry name" value="Tetratricopeptide repeat domain"/>
    <property type="match status" value="1"/>
</dbReference>
<protein>
    <submittedName>
        <fullName evidence="4">Uncharacterized protein</fullName>
    </submittedName>
</protein>
<feature type="region of interest" description="Disordered" evidence="3">
    <location>
        <begin position="810"/>
        <end position="831"/>
    </location>
</feature>
<sequence>MAASPDPPGPTFLREVELRLLRCTLPSLATPPPPSPPPRHPLGPVAASAVAAVEVGEYAAALASAAPHLLPPTATAAPGSAARFYGDLAAAAEAFLRGDGGGAAAGEGLECRCAVVLSAAVAAILAFTQQNVTGPPGKYSPFPFWTSSLDEGCYSNLEDEWDAWASSQLASIGSHVHGKFSLMQFIVFAELMLTSIKSLDPTDCCSVSWWLCRLSMVRQNIVDELSSTLFDQVQEYKNKTLAHFGELENVFSYWGPLLCDGEGSYFVSAAFLEAGIAEYKYGRIDQSRLHLDSAQEACGLHLSLTGMLGFRTIHQVDAKSQMVLVANTSGPVSGEGQATELTGTQDDAAALKNARSSVPGESDEFCDILRMPRLVENDNDLGNEEKKDPSKKAVLTAMQQAAVLAECLHVSRRSRHDEMSGPSPWVFIPHDSPPKESRNPNPNRLARNPFGFLIPFLPEQRWRSACHLLRRGKGSTKTGWWEMAPFIESIDSQEDSYFVVRSLCDILRIRWESTRNRTKQRALLMMENMVEDVGNDFPVAAQRAKLVFGVQMPTLPALRKEYGELLISCGIVGEALDIFKDLELWDNLIYCYRLLGKVADATSLINARISVAPNDPRLWCSLGDVTNNDDYYKKALEVSNNKSARALRSLARSAYNRNDFHASKMLWESALALNSLFPDGWFAYGTVAWKTFSCKHFFKDLSSFTFFHSASTWMVIGYLDAVKIDKDLEKAVDAFTRSVQIDPENGEAWNNIACLRNSWEVWDNYSKVLLDTGSIQQTLEAVKMVLNLSSNKRFNIDLLEKVMAMLQEQPTHLSDTQEAESSRSTSDDANQETRKYNQLLDIIGDILQQVVRSGGSNSEIWGLYARWHKTKGNLIACSEAMLKQVRSLQGSGLWHDQTKFTKYAQASLQLCKVYMEISSSTGSRRELFSAEMHLKSSLKQASDFLHTPEYKALDDCLAEIKNLIGSA</sequence>
<dbReference type="SUPFAM" id="SSF48439">
    <property type="entry name" value="Protein prenylyltransferase"/>
    <property type="match status" value="1"/>
</dbReference>
<dbReference type="InterPro" id="IPR011990">
    <property type="entry name" value="TPR-like_helical_dom_sf"/>
</dbReference>
<dbReference type="eggNOG" id="KOG1128">
    <property type="taxonomic scope" value="Eukaryota"/>
</dbReference>
<dbReference type="PANTHER" id="PTHR16193">
    <property type="entry name" value="TETRATRICOPEPTIDE REPEAT PROTEIN 27"/>
    <property type="match status" value="1"/>
</dbReference>
<dbReference type="PANTHER" id="PTHR16193:SF0">
    <property type="entry name" value="TETRATRICOPEPTIDE REPEAT PROTEIN 27"/>
    <property type="match status" value="1"/>
</dbReference>
<evidence type="ECO:0000256" key="2">
    <source>
        <dbReference type="ARBA" id="ARBA00022803"/>
    </source>
</evidence>
<dbReference type="AlphaFoldDB" id="A0A0E0EAT7"/>
<accession>A0A0E0EAT7</accession>
<dbReference type="InterPro" id="IPR019734">
    <property type="entry name" value="TPR_rpt"/>
</dbReference>
<evidence type="ECO:0000256" key="1">
    <source>
        <dbReference type="ARBA" id="ARBA00022737"/>
    </source>
</evidence>
<reference evidence="4" key="2">
    <citation type="submission" date="2018-05" db="EMBL/GenBank/DDBJ databases">
        <title>OmerRS3 (Oryza meridionalis Reference Sequence Version 3).</title>
        <authorList>
            <person name="Zhang J."/>
            <person name="Kudrna D."/>
            <person name="Lee S."/>
            <person name="Talag J."/>
            <person name="Welchert J."/>
            <person name="Wing R.A."/>
        </authorList>
    </citation>
    <scope>NUCLEOTIDE SEQUENCE [LARGE SCALE GENOMIC DNA]</scope>
    <source>
        <strain evidence="4">cv. OR44</strain>
    </source>
</reference>
<dbReference type="SUPFAM" id="SSF48452">
    <property type="entry name" value="TPR-like"/>
    <property type="match status" value="1"/>
</dbReference>